<organism evidence="2 3">
    <name type="scientific">Trichonephila clavata</name>
    <name type="common">Joro spider</name>
    <name type="synonym">Nephila clavata</name>
    <dbReference type="NCBI Taxonomy" id="2740835"/>
    <lineage>
        <taxon>Eukaryota</taxon>
        <taxon>Metazoa</taxon>
        <taxon>Ecdysozoa</taxon>
        <taxon>Arthropoda</taxon>
        <taxon>Chelicerata</taxon>
        <taxon>Arachnida</taxon>
        <taxon>Araneae</taxon>
        <taxon>Araneomorphae</taxon>
        <taxon>Entelegynae</taxon>
        <taxon>Araneoidea</taxon>
        <taxon>Nephilidae</taxon>
        <taxon>Trichonephila</taxon>
    </lineage>
</organism>
<reference evidence="2" key="1">
    <citation type="submission" date="2020-07" db="EMBL/GenBank/DDBJ databases">
        <title>Multicomponent nature underlies the extraordinary mechanical properties of spider dragline silk.</title>
        <authorList>
            <person name="Kono N."/>
            <person name="Nakamura H."/>
            <person name="Mori M."/>
            <person name="Yoshida Y."/>
            <person name="Ohtoshi R."/>
            <person name="Malay A.D."/>
            <person name="Moran D.A.P."/>
            <person name="Tomita M."/>
            <person name="Numata K."/>
            <person name="Arakawa K."/>
        </authorList>
    </citation>
    <scope>NUCLEOTIDE SEQUENCE</scope>
</reference>
<evidence type="ECO:0000256" key="1">
    <source>
        <dbReference type="SAM" id="SignalP"/>
    </source>
</evidence>
<keyword evidence="3" id="KW-1185">Reference proteome</keyword>
<evidence type="ECO:0000313" key="3">
    <source>
        <dbReference type="Proteomes" id="UP000887116"/>
    </source>
</evidence>
<dbReference type="AlphaFoldDB" id="A0A8X6L5C5"/>
<accession>A0A8X6L5C5</accession>
<sequence length="139" mass="16378">MWLQQNHQLGFFMITFIFGCVLRGSRTHATFTHDPEVHHVSVQISGDRLRCLWELDFNGIRDTQIKTKTGRGKEIKAEFCKTYQTEESVEFCFCVGNLQPQHCPQSWLMQKNKQKKHCDPFQKRFTFNDVLKKKYEGGC</sequence>
<proteinExistence type="predicted"/>
<protein>
    <submittedName>
        <fullName evidence="2">Uncharacterized protein</fullName>
    </submittedName>
</protein>
<dbReference type="OrthoDB" id="10518779at2759"/>
<dbReference type="Proteomes" id="UP000887116">
    <property type="component" value="Unassembled WGS sequence"/>
</dbReference>
<feature type="signal peptide" evidence="1">
    <location>
        <begin position="1"/>
        <end position="27"/>
    </location>
</feature>
<name>A0A8X6L5C5_TRICU</name>
<dbReference type="EMBL" id="BMAO01004406">
    <property type="protein sequence ID" value="GFQ94398.1"/>
    <property type="molecule type" value="Genomic_DNA"/>
</dbReference>
<evidence type="ECO:0000313" key="2">
    <source>
        <dbReference type="EMBL" id="GFQ94398.1"/>
    </source>
</evidence>
<feature type="chain" id="PRO_5036472884" evidence="1">
    <location>
        <begin position="28"/>
        <end position="139"/>
    </location>
</feature>
<comment type="caution">
    <text evidence="2">The sequence shown here is derived from an EMBL/GenBank/DDBJ whole genome shotgun (WGS) entry which is preliminary data.</text>
</comment>
<keyword evidence="1" id="KW-0732">Signal</keyword>
<gene>
    <name evidence="2" type="ORF">TNCT_654711</name>
</gene>